<proteinExistence type="predicted"/>
<feature type="region of interest" description="Disordered" evidence="1">
    <location>
        <begin position="1"/>
        <end position="104"/>
    </location>
</feature>
<name>A0A9P6IMA2_9FUNG</name>
<dbReference type="Proteomes" id="UP000749646">
    <property type="component" value="Unassembled WGS sequence"/>
</dbReference>
<feature type="compositionally biased region" description="Basic and acidic residues" evidence="1">
    <location>
        <begin position="191"/>
        <end position="204"/>
    </location>
</feature>
<evidence type="ECO:0000313" key="3">
    <source>
        <dbReference type="Proteomes" id="UP000749646"/>
    </source>
</evidence>
<dbReference type="EMBL" id="JAAAHW010009595">
    <property type="protein sequence ID" value="KAF9938495.1"/>
    <property type="molecule type" value="Genomic_DNA"/>
</dbReference>
<feature type="compositionally biased region" description="Acidic residues" evidence="1">
    <location>
        <begin position="36"/>
        <end position="45"/>
    </location>
</feature>
<keyword evidence="3" id="KW-1185">Reference proteome</keyword>
<comment type="caution">
    <text evidence="2">The sequence shown here is derived from an EMBL/GenBank/DDBJ whole genome shotgun (WGS) entry which is preliminary data.</text>
</comment>
<dbReference type="OrthoDB" id="1929311at2759"/>
<feature type="compositionally biased region" description="Basic residues" evidence="1">
    <location>
        <begin position="72"/>
        <end position="87"/>
    </location>
</feature>
<gene>
    <name evidence="2" type="ORF">BGZ65_012692</name>
</gene>
<dbReference type="AlphaFoldDB" id="A0A9P6IMA2"/>
<evidence type="ECO:0000256" key="1">
    <source>
        <dbReference type="SAM" id="MobiDB-lite"/>
    </source>
</evidence>
<accession>A0A9P6IMA2</accession>
<dbReference type="InterPro" id="IPR032704">
    <property type="entry name" value="Cms1"/>
</dbReference>
<sequence length="338" mass="37978">MTKQKESGDALEDDFLPSDTEFLSDGEDAGVRVDNSDYDNNDNDDLEHPIKNRDSASASIGTKRKAEESPNKKNKKKKKNQQNKSKKQRIEENNIPIGKRSKTAQIEVLNESQDRVMEHLSSIEREERRIPESAIKDGSPFALDHTLVHLESFLKFAVSNWKSKLLVKDVNSNDSSKASDQQRGKRSKKGTTKDERSKGSKKPLETSGDLPKGSPVVLIVSSSGIRAVDVIRALPFFAEVSRIGKLFAKHLKVPEQVHFLNNTCTHICVGTPNRIEKLITDGALHLERLELVLLDCHKDAKKRTVLDIQELRVDLFKMLGLEGLEERFKSGQTQVAIF</sequence>
<protein>
    <recommendedName>
        <fullName evidence="4">U3-containing 90S pre-ribosomal complex subunit-domain containing protein</fullName>
    </recommendedName>
</protein>
<reference evidence="2" key="1">
    <citation type="journal article" date="2020" name="Fungal Divers.">
        <title>Resolving the Mortierellaceae phylogeny through synthesis of multi-gene phylogenetics and phylogenomics.</title>
        <authorList>
            <person name="Vandepol N."/>
            <person name="Liber J."/>
            <person name="Desiro A."/>
            <person name="Na H."/>
            <person name="Kennedy M."/>
            <person name="Barry K."/>
            <person name="Grigoriev I.V."/>
            <person name="Miller A.N."/>
            <person name="O'Donnell K."/>
            <person name="Stajich J.E."/>
            <person name="Bonito G."/>
        </authorList>
    </citation>
    <scope>NUCLEOTIDE SEQUENCE</scope>
    <source>
        <strain evidence="2">MES-2147</strain>
    </source>
</reference>
<organism evidence="2 3">
    <name type="scientific">Modicella reniformis</name>
    <dbReference type="NCBI Taxonomy" id="1440133"/>
    <lineage>
        <taxon>Eukaryota</taxon>
        <taxon>Fungi</taxon>
        <taxon>Fungi incertae sedis</taxon>
        <taxon>Mucoromycota</taxon>
        <taxon>Mortierellomycotina</taxon>
        <taxon>Mortierellomycetes</taxon>
        <taxon>Mortierellales</taxon>
        <taxon>Mortierellaceae</taxon>
        <taxon>Modicella</taxon>
    </lineage>
</organism>
<evidence type="ECO:0008006" key="4">
    <source>
        <dbReference type="Google" id="ProtNLM"/>
    </source>
</evidence>
<feature type="compositionally biased region" description="Acidic residues" evidence="1">
    <location>
        <begin position="9"/>
        <end position="28"/>
    </location>
</feature>
<dbReference type="GO" id="GO:0005634">
    <property type="term" value="C:nucleus"/>
    <property type="evidence" value="ECO:0007669"/>
    <property type="project" value="TreeGrafter"/>
</dbReference>
<evidence type="ECO:0000313" key="2">
    <source>
        <dbReference type="EMBL" id="KAF9938495.1"/>
    </source>
</evidence>
<dbReference type="Pfam" id="PF14617">
    <property type="entry name" value="CMS1"/>
    <property type="match status" value="1"/>
</dbReference>
<dbReference type="GO" id="GO:0030686">
    <property type="term" value="C:90S preribosome"/>
    <property type="evidence" value="ECO:0007669"/>
    <property type="project" value="TreeGrafter"/>
</dbReference>
<feature type="compositionally biased region" description="Polar residues" evidence="1">
    <location>
        <begin position="171"/>
        <end position="181"/>
    </location>
</feature>
<feature type="region of interest" description="Disordered" evidence="1">
    <location>
        <begin position="171"/>
        <end position="209"/>
    </location>
</feature>
<dbReference type="PANTHER" id="PTHR24030">
    <property type="entry name" value="PROTEIN CMSS1"/>
    <property type="match status" value="1"/>
</dbReference>
<dbReference type="PANTHER" id="PTHR24030:SF0">
    <property type="entry name" value="PROTEIN CMSS1"/>
    <property type="match status" value="1"/>
</dbReference>